<dbReference type="OrthoDB" id="5301473at2759"/>
<evidence type="ECO:0000313" key="1">
    <source>
        <dbReference type="EMBL" id="KAF4414584.1"/>
    </source>
</evidence>
<comment type="caution">
    <text evidence="1">The sequence shown here is derived from an EMBL/GenBank/DDBJ whole genome shotgun (WGS) entry which is preliminary data.</text>
</comment>
<dbReference type="Gene3D" id="3.40.50.300">
    <property type="entry name" value="P-loop containing nucleotide triphosphate hydrolases"/>
    <property type="match status" value="1"/>
</dbReference>
<dbReference type="AlphaFoldDB" id="A0A8H4J7G3"/>
<name>A0A8H4J7G3_9HYPO</name>
<organism evidence="1 2">
    <name type="scientific">Fusarium acutatum</name>
    <dbReference type="NCBI Taxonomy" id="78861"/>
    <lineage>
        <taxon>Eukaryota</taxon>
        <taxon>Fungi</taxon>
        <taxon>Dikarya</taxon>
        <taxon>Ascomycota</taxon>
        <taxon>Pezizomycotina</taxon>
        <taxon>Sordariomycetes</taxon>
        <taxon>Hypocreomycetidae</taxon>
        <taxon>Hypocreales</taxon>
        <taxon>Nectriaceae</taxon>
        <taxon>Fusarium</taxon>
        <taxon>Fusarium fujikuroi species complex</taxon>
    </lineage>
</organism>
<dbReference type="SUPFAM" id="SSF52540">
    <property type="entry name" value="P-loop containing nucleoside triphosphate hydrolases"/>
    <property type="match status" value="1"/>
</dbReference>
<evidence type="ECO:0000313" key="2">
    <source>
        <dbReference type="Proteomes" id="UP000536711"/>
    </source>
</evidence>
<sequence>MITVSIARRNVDSSQSEDLDDLHLFDVNITTDHKDTCQAGSNTSITIRPRLLATGAPGHIEPPYGGNWVDEHVQDMMSALQTQMNSPIRLLQRKSKRLEAWEPTMWQMEVSVVRTLAAGTPKLLNQDEKDNNAAGQENEGQRRVLVLSCRAPGRSTHASELSRPVSRTILQAAEDPTKSSLYDLGYFTAIHLDMLLVHKRPRKSDPIIYFQFVNQNKSEVIKEDLKAVNKVAALLLLHRVQNVIIAPYPHARSAVETAATVLLSGGLKTVVTLAYHISESDVEEFIRSLYTGYIHQKLPWEEAARVARRCLRGSEADEGMPSCDFVVLAYVNSEWLPSTGLSVDYKSLEQEQSHPNSLYRREHDIVHMESVLLLGKPLVLLIYRMAGVGKTVLLVFLCLWWKASGMVENAIHISLSLSEPFNKDNMLQQLQRHFVPNSTLDSEDTSSLYEHFESHKCLIVIDDLDSANFNRQQSQFLNLTSKLSKSGTLVILASRKRERWLSKAKVYKLSGLHTRPATLLLMDPEFRDLVTNNDNSSSPEVTAKDKTQGEIDYLEAVVEMVSGNAQAIEIMTQSGIYWSRAPKDV</sequence>
<dbReference type="InterPro" id="IPR027417">
    <property type="entry name" value="P-loop_NTPase"/>
</dbReference>
<dbReference type="EMBL" id="JAADJF010000830">
    <property type="protein sequence ID" value="KAF4414584.1"/>
    <property type="molecule type" value="Genomic_DNA"/>
</dbReference>
<dbReference type="Proteomes" id="UP000536711">
    <property type="component" value="Unassembled WGS sequence"/>
</dbReference>
<keyword evidence="2" id="KW-1185">Reference proteome</keyword>
<evidence type="ECO:0008006" key="3">
    <source>
        <dbReference type="Google" id="ProtNLM"/>
    </source>
</evidence>
<protein>
    <recommendedName>
        <fullName evidence="3">NACHT domain-containing protein</fullName>
    </recommendedName>
</protein>
<reference evidence="1 2" key="1">
    <citation type="submission" date="2020-01" db="EMBL/GenBank/DDBJ databases">
        <title>Identification and distribution of gene clusters putatively required for synthesis of sphingolipid metabolism inhibitors in phylogenetically diverse species of the filamentous fungus Fusarium.</title>
        <authorList>
            <person name="Kim H.-S."/>
            <person name="Busman M."/>
            <person name="Brown D.W."/>
            <person name="Divon H."/>
            <person name="Uhlig S."/>
            <person name="Proctor R.H."/>
        </authorList>
    </citation>
    <scope>NUCLEOTIDE SEQUENCE [LARGE SCALE GENOMIC DNA]</scope>
    <source>
        <strain evidence="1 2">NRRL 13308</strain>
    </source>
</reference>
<accession>A0A8H4J7G3</accession>
<proteinExistence type="predicted"/>
<gene>
    <name evidence="1" type="ORF">FACUT_14157</name>
</gene>